<name>A0A813E5Y8_POLGL</name>
<dbReference type="OrthoDB" id="437552at2759"/>
<reference evidence="4" key="1">
    <citation type="submission" date="2021-02" db="EMBL/GenBank/DDBJ databases">
        <authorList>
            <person name="Dougan E. K."/>
            <person name="Rhodes N."/>
            <person name="Thang M."/>
            <person name="Chan C."/>
        </authorList>
    </citation>
    <scope>NUCLEOTIDE SEQUENCE</scope>
</reference>
<dbReference type="Gene3D" id="3.60.21.10">
    <property type="match status" value="1"/>
</dbReference>
<evidence type="ECO:0000256" key="2">
    <source>
        <dbReference type="ARBA" id="ARBA00022801"/>
    </source>
</evidence>
<dbReference type="AlphaFoldDB" id="A0A813E5Y8"/>
<dbReference type="PANTHER" id="PTHR10161">
    <property type="entry name" value="TARTRATE-RESISTANT ACID PHOSPHATASE TYPE 5"/>
    <property type="match status" value="1"/>
</dbReference>
<dbReference type="GO" id="GO:0016787">
    <property type="term" value="F:hydrolase activity"/>
    <property type="evidence" value="ECO:0007669"/>
    <property type="project" value="UniProtKB-KW"/>
</dbReference>
<evidence type="ECO:0000259" key="3">
    <source>
        <dbReference type="Pfam" id="PF00149"/>
    </source>
</evidence>
<dbReference type="Proteomes" id="UP000654075">
    <property type="component" value="Unassembled WGS sequence"/>
</dbReference>
<keyword evidence="1" id="KW-0732">Signal</keyword>
<dbReference type="InterPro" id="IPR029052">
    <property type="entry name" value="Metallo-depent_PP-like"/>
</dbReference>
<feature type="non-terminal residue" evidence="4">
    <location>
        <position position="1"/>
    </location>
</feature>
<keyword evidence="2" id="KW-0378">Hydrolase</keyword>
<proteinExistence type="predicted"/>
<comment type="caution">
    <text evidence="4">The sequence shown here is derived from an EMBL/GenBank/DDBJ whole genome shotgun (WGS) entry which is preliminary data.</text>
</comment>
<organism evidence="4 5">
    <name type="scientific">Polarella glacialis</name>
    <name type="common">Dinoflagellate</name>
    <dbReference type="NCBI Taxonomy" id="89957"/>
    <lineage>
        <taxon>Eukaryota</taxon>
        <taxon>Sar</taxon>
        <taxon>Alveolata</taxon>
        <taxon>Dinophyceae</taxon>
        <taxon>Suessiales</taxon>
        <taxon>Suessiaceae</taxon>
        <taxon>Polarella</taxon>
    </lineage>
</organism>
<gene>
    <name evidence="4" type="ORF">PGLA1383_LOCUS11929</name>
</gene>
<dbReference type="Pfam" id="PF00149">
    <property type="entry name" value="Metallophos"/>
    <property type="match status" value="1"/>
</dbReference>
<feature type="non-terminal residue" evidence="4">
    <location>
        <position position="275"/>
    </location>
</feature>
<accession>A0A813E5Y8</accession>
<sequence>ERDRVDYVLNVGDNFYWGGLQTPCGQDFGAPVAQGQWQHVYEWMYDGEGLKDKQWLGVLGNHDYGGWNYLSGWDQNIAYTWGGPGSTWRWFQPALYYKTQAIYDDFKIDYFFVDTNVFDAFDPYAVPGHNICSMAKNPENKGCGKTGPFNVWQCKWWFIKIWNAQMHWIEEELTKSNRDGVEWQIIVTHFPPMWGTDHWQHLTLRFGIDVIIAGHVHLQSLWEQGGTNMLGDTAVIISGGGGGITSEKEPNVDGWDDQYGFMKLEPRKDEIIARH</sequence>
<evidence type="ECO:0000313" key="4">
    <source>
        <dbReference type="EMBL" id="CAE8593332.1"/>
    </source>
</evidence>
<dbReference type="PANTHER" id="PTHR10161:SF14">
    <property type="entry name" value="TARTRATE-RESISTANT ACID PHOSPHATASE TYPE 5"/>
    <property type="match status" value="1"/>
</dbReference>
<keyword evidence="5" id="KW-1185">Reference proteome</keyword>
<evidence type="ECO:0000313" key="5">
    <source>
        <dbReference type="Proteomes" id="UP000654075"/>
    </source>
</evidence>
<dbReference type="InterPro" id="IPR004843">
    <property type="entry name" value="Calcineurin-like_PHP"/>
</dbReference>
<dbReference type="InterPro" id="IPR051558">
    <property type="entry name" value="Metallophosphoesterase_PAP"/>
</dbReference>
<evidence type="ECO:0000256" key="1">
    <source>
        <dbReference type="ARBA" id="ARBA00022729"/>
    </source>
</evidence>
<feature type="domain" description="Calcineurin-like phosphoesterase" evidence="3">
    <location>
        <begin position="3"/>
        <end position="217"/>
    </location>
</feature>
<protein>
    <recommendedName>
        <fullName evidence="3">Calcineurin-like phosphoesterase domain-containing protein</fullName>
    </recommendedName>
</protein>
<dbReference type="SUPFAM" id="SSF56300">
    <property type="entry name" value="Metallo-dependent phosphatases"/>
    <property type="match status" value="1"/>
</dbReference>
<dbReference type="EMBL" id="CAJNNV010006259">
    <property type="protein sequence ID" value="CAE8593332.1"/>
    <property type="molecule type" value="Genomic_DNA"/>
</dbReference>